<dbReference type="EMBL" id="FXAY01000007">
    <property type="protein sequence ID" value="SMG47885.1"/>
    <property type="molecule type" value="Genomic_DNA"/>
</dbReference>
<keyword evidence="1" id="KW-1133">Transmembrane helix</keyword>
<protein>
    <submittedName>
        <fullName evidence="2">Uncharacterized protein</fullName>
    </submittedName>
</protein>
<organism evidence="2 3">
    <name type="scientific">Agreia pratensis</name>
    <dbReference type="NCBI Taxonomy" id="150121"/>
    <lineage>
        <taxon>Bacteria</taxon>
        <taxon>Bacillati</taxon>
        <taxon>Actinomycetota</taxon>
        <taxon>Actinomycetes</taxon>
        <taxon>Micrococcales</taxon>
        <taxon>Microbacteriaceae</taxon>
        <taxon>Agreia</taxon>
    </lineage>
</organism>
<evidence type="ECO:0000313" key="3">
    <source>
        <dbReference type="Proteomes" id="UP000193244"/>
    </source>
</evidence>
<feature type="transmembrane region" description="Helical" evidence="1">
    <location>
        <begin position="40"/>
        <end position="59"/>
    </location>
</feature>
<gene>
    <name evidence="2" type="ORF">SAMN06296010_3215</name>
</gene>
<feature type="transmembrane region" description="Helical" evidence="1">
    <location>
        <begin position="118"/>
        <end position="140"/>
    </location>
</feature>
<accession>A0A1X7L2G0</accession>
<dbReference type="Proteomes" id="UP000193244">
    <property type="component" value="Unassembled WGS sequence"/>
</dbReference>
<dbReference type="STRING" id="150121.SAMN06296010_3215"/>
<sequence length="155" mass="16377">MWYRDGMSLSDDPFAGLGGNGSAFTPEEHSGWYSPGRQDAFWTVAAIGTVVVCLAWFWYGLAFSEEMTEQCKAVMASSSMAGTGLLLGGVPLVFAHLAVLLPLLLIAAKYRSPRRTGILVAVVVVLVASALGIAVNELVWSGNLFAMSADAAQCS</sequence>
<name>A0A1X7L2G0_9MICO</name>
<evidence type="ECO:0000313" key="2">
    <source>
        <dbReference type="EMBL" id="SMG47885.1"/>
    </source>
</evidence>
<keyword evidence="1" id="KW-0472">Membrane</keyword>
<keyword evidence="1" id="KW-0812">Transmembrane</keyword>
<keyword evidence="3" id="KW-1185">Reference proteome</keyword>
<reference evidence="3" key="1">
    <citation type="submission" date="2017-04" db="EMBL/GenBank/DDBJ databases">
        <authorList>
            <person name="Varghese N."/>
            <person name="Submissions S."/>
        </authorList>
    </citation>
    <scope>NUCLEOTIDE SEQUENCE [LARGE SCALE GENOMIC DNA]</scope>
    <source>
        <strain evidence="3">VKM Ac-2510</strain>
    </source>
</reference>
<evidence type="ECO:0000256" key="1">
    <source>
        <dbReference type="SAM" id="Phobius"/>
    </source>
</evidence>
<dbReference type="AlphaFoldDB" id="A0A1X7L2G0"/>
<feature type="transmembrane region" description="Helical" evidence="1">
    <location>
        <begin position="85"/>
        <end position="106"/>
    </location>
</feature>
<proteinExistence type="predicted"/>